<evidence type="ECO:0000256" key="4">
    <source>
        <dbReference type="ARBA" id="ARBA00014035"/>
    </source>
</evidence>
<name>A0ABQ5ZSK8_9GAMM</name>
<dbReference type="PANTHER" id="PTHR35869:SF1">
    <property type="entry name" value="OUTER-MEMBRANE LIPOPROTEIN CARRIER PROTEIN"/>
    <property type="match status" value="1"/>
</dbReference>
<dbReference type="NCBIfam" id="TIGR00547">
    <property type="entry name" value="lolA"/>
    <property type="match status" value="1"/>
</dbReference>
<keyword evidence="8 10" id="KW-0653">Protein transport</keyword>
<protein>
    <recommendedName>
        <fullName evidence="4 10">Outer-membrane lipoprotein carrier protein</fullName>
    </recommendedName>
</protein>
<keyword evidence="7 10" id="KW-0574">Periplasm</keyword>
<sequence length="210" mass="23623" precursor="true">MFKKSMLKKISLMLVLLAFTSLALAESAAEKLQGYLKQMQTLEGSFEQLTVDGRGQRMQEAQGTLLLAKPGRFYWSTEQPFPQVLISNGATLWVYDPDLEQVTIQTLDKQATQSPAIILAGEAKDLTQHFAIDFSVTGKRVVFNLIPLEADSLFEELSLHFVDERINALQLKDSLGQKTRVDLSISKFNQPIDKQLFEFEVPANVDVIQE</sequence>
<evidence type="ECO:0000256" key="5">
    <source>
        <dbReference type="ARBA" id="ARBA00022448"/>
    </source>
</evidence>
<dbReference type="PANTHER" id="PTHR35869">
    <property type="entry name" value="OUTER-MEMBRANE LIPOPROTEIN CARRIER PROTEIN"/>
    <property type="match status" value="1"/>
</dbReference>
<comment type="subcellular location">
    <subcellularLocation>
        <location evidence="1 10">Periplasm</location>
    </subcellularLocation>
</comment>
<reference evidence="12" key="1">
    <citation type="journal article" date="2019" name="Int. J. Syst. Evol. Microbiol.">
        <title>The Global Catalogue of Microorganisms (GCM) 10K type strain sequencing project: providing services to taxonomists for standard genome sequencing and annotation.</title>
        <authorList>
            <consortium name="The Broad Institute Genomics Platform"/>
            <consortium name="The Broad Institute Genome Sequencing Center for Infectious Disease"/>
            <person name="Wu L."/>
            <person name="Ma J."/>
        </authorList>
    </citation>
    <scope>NUCLEOTIDE SEQUENCE [LARGE SCALE GENOMIC DNA]</scope>
    <source>
        <strain evidence="12">NBRC 100033</strain>
    </source>
</reference>
<comment type="subunit">
    <text evidence="3 10">Monomer.</text>
</comment>
<feature type="signal peptide" evidence="10">
    <location>
        <begin position="1"/>
        <end position="25"/>
    </location>
</feature>
<keyword evidence="5 10" id="KW-0813">Transport</keyword>
<evidence type="ECO:0000313" key="11">
    <source>
        <dbReference type="EMBL" id="GLR63115.1"/>
    </source>
</evidence>
<evidence type="ECO:0000256" key="1">
    <source>
        <dbReference type="ARBA" id="ARBA00004418"/>
    </source>
</evidence>
<dbReference type="InterPro" id="IPR004564">
    <property type="entry name" value="OM_lipoprot_carrier_LolA-like"/>
</dbReference>
<keyword evidence="9 10" id="KW-0143">Chaperone</keyword>
<dbReference type="Pfam" id="PF03548">
    <property type="entry name" value="LolA"/>
    <property type="match status" value="1"/>
</dbReference>
<dbReference type="RefSeq" id="WP_051610185.1">
    <property type="nucleotide sequence ID" value="NZ_BSOR01000011.1"/>
</dbReference>
<comment type="similarity">
    <text evidence="2 10">Belongs to the LolA family.</text>
</comment>
<evidence type="ECO:0000256" key="7">
    <source>
        <dbReference type="ARBA" id="ARBA00022764"/>
    </source>
</evidence>
<organism evidence="11 12">
    <name type="scientific">Marinospirillum insulare</name>
    <dbReference type="NCBI Taxonomy" id="217169"/>
    <lineage>
        <taxon>Bacteria</taxon>
        <taxon>Pseudomonadati</taxon>
        <taxon>Pseudomonadota</taxon>
        <taxon>Gammaproteobacteria</taxon>
        <taxon>Oceanospirillales</taxon>
        <taxon>Oceanospirillaceae</taxon>
        <taxon>Marinospirillum</taxon>
    </lineage>
</organism>
<dbReference type="CDD" id="cd16325">
    <property type="entry name" value="LolA"/>
    <property type="match status" value="1"/>
</dbReference>
<evidence type="ECO:0000256" key="2">
    <source>
        <dbReference type="ARBA" id="ARBA00007615"/>
    </source>
</evidence>
<evidence type="ECO:0000256" key="10">
    <source>
        <dbReference type="HAMAP-Rule" id="MF_00240"/>
    </source>
</evidence>
<evidence type="ECO:0000313" key="12">
    <source>
        <dbReference type="Proteomes" id="UP001156682"/>
    </source>
</evidence>
<dbReference type="SUPFAM" id="SSF89392">
    <property type="entry name" value="Prokaryotic lipoproteins and lipoprotein localization factors"/>
    <property type="match status" value="1"/>
</dbReference>
<comment type="caution">
    <text evidence="11">The sequence shown here is derived from an EMBL/GenBank/DDBJ whole genome shotgun (WGS) entry which is preliminary data.</text>
</comment>
<evidence type="ECO:0000256" key="6">
    <source>
        <dbReference type="ARBA" id="ARBA00022729"/>
    </source>
</evidence>
<evidence type="ECO:0000256" key="8">
    <source>
        <dbReference type="ARBA" id="ARBA00022927"/>
    </source>
</evidence>
<evidence type="ECO:0000256" key="9">
    <source>
        <dbReference type="ARBA" id="ARBA00023186"/>
    </source>
</evidence>
<dbReference type="EMBL" id="BSOR01000011">
    <property type="protein sequence ID" value="GLR63115.1"/>
    <property type="molecule type" value="Genomic_DNA"/>
</dbReference>
<dbReference type="Proteomes" id="UP001156682">
    <property type="component" value="Unassembled WGS sequence"/>
</dbReference>
<proteinExistence type="inferred from homology"/>
<gene>
    <name evidence="10 11" type="primary">lolA</name>
    <name evidence="11" type="ORF">GCM10007878_05500</name>
</gene>
<keyword evidence="12" id="KW-1185">Reference proteome</keyword>
<evidence type="ECO:0000256" key="3">
    <source>
        <dbReference type="ARBA" id="ARBA00011245"/>
    </source>
</evidence>
<dbReference type="InterPro" id="IPR018323">
    <property type="entry name" value="OM_lipoprot_carrier_LolA_Pbac"/>
</dbReference>
<dbReference type="Gene3D" id="2.50.20.10">
    <property type="entry name" value="Lipoprotein localisation LolA/LolB/LppX"/>
    <property type="match status" value="1"/>
</dbReference>
<feature type="chain" id="PRO_5044902370" description="Outer-membrane lipoprotein carrier protein" evidence="10">
    <location>
        <begin position="26"/>
        <end position="210"/>
    </location>
</feature>
<accession>A0ABQ5ZSK8</accession>
<keyword evidence="11" id="KW-0449">Lipoprotein</keyword>
<comment type="function">
    <text evidence="10">Participates in the translocation of lipoproteins from the inner membrane to the outer membrane. Only forms a complex with a lipoprotein if the residue after the N-terminal Cys is not an aspartate (The Asp acts as a targeting signal to indicate that the lipoprotein should stay in the inner membrane).</text>
</comment>
<keyword evidence="6 10" id="KW-0732">Signal</keyword>
<dbReference type="HAMAP" id="MF_00240">
    <property type="entry name" value="LolA"/>
    <property type="match status" value="1"/>
</dbReference>
<dbReference type="InterPro" id="IPR029046">
    <property type="entry name" value="LolA/LolB/LppX"/>
</dbReference>